<dbReference type="eggNOG" id="ENOG5032SS7">
    <property type="taxonomic scope" value="Bacteria"/>
</dbReference>
<feature type="domain" description="DUF6680" evidence="1">
    <location>
        <begin position="1"/>
        <end position="172"/>
    </location>
</feature>
<gene>
    <name evidence="2" type="ordered locus">Cphamn1_0145</name>
</gene>
<proteinExistence type="predicted"/>
<sequence>MALNEVLMIVAIILAPVIAVQVQKWLEIFREERGRRLRIFKTLMATRAANVSPEHVQALNMIDLEFQGKRYKSVTDAWKTYLDHLASFPKDSEEAIQQQWVDKRIDRLTTLLMEMGKCLGYEFDEVHVKKGVYAPEAHGQLENENMLIRRGLLRLLYGDSALKMDLESIPVSQDEASEQKAIRKALLNVLIGEKAISIRGDLKRDN</sequence>
<name>B3EKE4_CHLPB</name>
<protein>
    <recommendedName>
        <fullName evidence="1">DUF6680 domain-containing protein</fullName>
    </recommendedName>
</protein>
<organism evidence="2">
    <name type="scientific">Chlorobium phaeobacteroides (strain BS1)</name>
    <dbReference type="NCBI Taxonomy" id="331678"/>
    <lineage>
        <taxon>Bacteria</taxon>
        <taxon>Pseudomonadati</taxon>
        <taxon>Chlorobiota</taxon>
        <taxon>Chlorobiia</taxon>
        <taxon>Chlorobiales</taxon>
        <taxon>Chlorobiaceae</taxon>
        <taxon>Chlorobium/Pelodictyon group</taxon>
        <taxon>Chlorobium</taxon>
    </lineage>
</organism>
<evidence type="ECO:0000313" key="2">
    <source>
        <dbReference type="EMBL" id="ACE03122.1"/>
    </source>
</evidence>
<dbReference type="AlphaFoldDB" id="B3EKE4"/>
<dbReference type="KEGG" id="cpb:Cphamn1_0145"/>
<accession>B3EKE4</accession>
<dbReference type="Pfam" id="PF20385">
    <property type="entry name" value="DUF6680"/>
    <property type="match status" value="1"/>
</dbReference>
<dbReference type="HOGENOM" id="CLU_091260_1_0_10"/>
<evidence type="ECO:0000259" key="1">
    <source>
        <dbReference type="Pfam" id="PF20385"/>
    </source>
</evidence>
<dbReference type="EMBL" id="CP001101">
    <property type="protein sequence ID" value="ACE03122.1"/>
    <property type="molecule type" value="Genomic_DNA"/>
</dbReference>
<reference evidence="2" key="1">
    <citation type="submission" date="2008-06" db="EMBL/GenBank/DDBJ databases">
        <title>Complete sequence of Chlorobium phaeobacteroides BS1.</title>
        <authorList>
            <consortium name="US DOE Joint Genome Institute"/>
            <person name="Lucas S."/>
            <person name="Copeland A."/>
            <person name="Lapidus A."/>
            <person name="Glavina del Rio T."/>
            <person name="Dalin E."/>
            <person name="Tice H."/>
            <person name="Bruce D."/>
            <person name="Goodwin L."/>
            <person name="Pitluck S."/>
            <person name="Schmutz J."/>
            <person name="Larimer F."/>
            <person name="Land M."/>
            <person name="Hauser L."/>
            <person name="Kyrpides N."/>
            <person name="Ovchinnikova G."/>
            <person name="Li T."/>
            <person name="Liu Z."/>
            <person name="Zhao F."/>
            <person name="Overmann J."/>
            <person name="Bryant D.A."/>
            <person name="Richardson P."/>
        </authorList>
    </citation>
    <scope>NUCLEOTIDE SEQUENCE [LARGE SCALE GENOMIC DNA]</scope>
    <source>
        <strain evidence="2">BS1</strain>
    </source>
</reference>
<dbReference type="InterPro" id="IPR046502">
    <property type="entry name" value="DUF6680"/>
</dbReference>